<name>A0A0N5AKK5_9BILA</name>
<accession>A0A0N5AKK5</accession>
<organism evidence="1 2">
    <name type="scientific">Syphacia muris</name>
    <dbReference type="NCBI Taxonomy" id="451379"/>
    <lineage>
        <taxon>Eukaryota</taxon>
        <taxon>Metazoa</taxon>
        <taxon>Ecdysozoa</taxon>
        <taxon>Nematoda</taxon>
        <taxon>Chromadorea</taxon>
        <taxon>Rhabditida</taxon>
        <taxon>Spirurina</taxon>
        <taxon>Oxyuridomorpha</taxon>
        <taxon>Oxyuroidea</taxon>
        <taxon>Oxyuridae</taxon>
        <taxon>Syphacia</taxon>
    </lineage>
</organism>
<evidence type="ECO:0000313" key="1">
    <source>
        <dbReference type="Proteomes" id="UP000046393"/>
    </source>
</evidence>
<keyword evidence="1" id="KW-1185">Reference proteome</keyword>
<evidence type="ECO:0000313" key="2">
    <source>
        <dbReference type="WBParaSite" id="SMUV_0000503001-mRNA-1"/>
    </source>
</evidence>
<protein>
    <submittedName>
        <fullName evidence="2">Uncharacterized protein</fullName>
    </submittedName>
</protein>
<dbReference type="WBParaSite" id="SMUV_0000503001-mRNA-1">
    <property type="protein sequence ID" value="SMUV_0000503001-mRNA-1"/>
    <property type="gene ID" value="SMUV_0000503001"/>
</dbReference>
<proteinExistence type="predicted"/>
<dbReference type="Proteomes" id="UP000046393">
    <property type="component" value="Unplaced"/>
</dbReference>
<dbReference type="AlphaFoldDB" id="A0A0N5AKK5"/>
<reference evidence="2" key="1">
    <citation type="submission" date="2017-02" db="UniProtKB">
        <authorList>
            <consortium name="WormBaseParasite"/>
        </authorList>
    </citation>
    <scope>IDENTIFICATION</scope>
</reference>
<sequence>MLVDVLDVVVAKMPETQESFDDQMQNDSEAEANKQIAHVNLSLKLICSSSTAAAAVAAAVAVNNARSNDDDDTLINCIPDYSCY</sequence>